<dbReference type="InterPro" id="IPR036881">
    <property type="entry name" value="Glyco_hydro_3_C_sf"/>
</dbReference>
<sequence length="714" mass="77828">MNGKCVGNIAANEDKGFSGLCLEDSPIGVRYADFVTAFPTGIHAASTWNRGLIRLRGLLMGREHVGKGVNVALGPMMNMGRIAQGGRNWEGFGGDPFLAGEAAYETILGLQQAGVQACAKHYIGNEQEHKRTTTSSFIDDRTQHEIYTHPFMRSVMAGVASFMCSYNLINQTFACENDKTQNDILKREFGFRGYIMSDWSATKSTFGSVKGGLDMTMPGDIDFGDGLSYFGGNLTTYVTNGTIPESRVDDMATRILASWFLLRQDSPSYPAVNFNAFHIDDDATNERVNVQEDHYKLVREMGTKGIVLLKNENSTLPLTNTERTILIAGLDAAPQSEGPNQYTDRGGNDGILAMGWGSGTTDFPYLISPYEAIQARARKNQSTMVDLTFQNFDLNHARTAAARKDVALVFINADSGEGYITIDGNEGDRKNLTSWHGGDALVQAVASVNPNTVVIIHSVGPLILESWIENPNVKAVVWAGLSGQEAGNSLVDVLYGDYNPTGRLPFTIAKRPEDYSAQLMTAGSPTSTTILSVPYNEGLLIDYRWFDAKNIAPRFEFGFGLSYTTFEYSDLSITSIPSESDDDSDAISRWESGEATLIAEGSSTALWLHRPIFKVSFTLTNSGPVSGGEIPQLYLAHPSEAGEPPLLLKGFTNVDDLEKGESRVVTLYLSRYDVSIWDTEAQGWKRPPGELSEVGVIVGASSRDGRLNGNLPSL</sequence>
<proteinExistence type="inferred from homology"/>
<keyword evidence="13" id="KW-1185">Reference proteome</keyword>
<keyword evidence="6" id="KW-0136">Cellulose degradation</keyword>
<accession>A0A4S8LRE2</accession>
<name>A0A4S8LRE2_DENBC</name>
<gene>
    <name evidence="12" type="ORF">K435DRAFT_727318</name>
</gene>
<keyword evidence="8" id="KW-0119">Carbohydrate metabolism</keyword>
<dbReference type="Pfam" id="PF14310">
    <property type="entry name" value="Fn3-like"/>
    <property type="match status" value="1"/>
</dbReference>
<dbReference type="InterPro" id="IPR013783">
    <property type="entry name" value="Ig-like_fold"/>
</dbReference>
<comment type="catalytic activity">
    <reaction evidence="1">
        <text>Hydrolysis of terminal, non-reducing beta-D-glucosyl residues with release of beta-D-glucose.</text>
        <dbReference type="EC" id="3.2.1.21"/>
    </reaction>
</comment>
<comment type="similarity">
    <text evidence="3">Belongs to the glycosyl hydrolase 3 family.</text>
</comment>
<dbReference type="GO" id="GO:0008422">
    <property type="term" value="F:beta-glucosidase activity"/>
    <property type="evidence" value="ECO:0007669"/>
    <property type="project" value="UniProtKB-EC"/>
</dbReference>
<protein>
    <recommendedName>
        <fullName evidence="4">beta-glucosidase</fullName>
        <ecNumber evidence="4">3.2.1.21</ecNumber>
    </recommendedName>
</protein>
<organism evidence="12 13">
    <name type="scientific">Dendrothele bispora (strain CBS 962.96)</name>
    <dbReference type="NCBI Taxonomy" id="1314807"/>
    <lineage>
        <taxon>Eukaryota</taxon>
        <taxon>Fungi</taxon>
        <taxon>Dikarya</taxon>
        <taxon>Basidiomycota</taxon>
        <taxon>Agaricomycotina</taxon>
        <taxon>Agaricomycetes</taxon>
        <taxon>Agaricomycetidae</taxon>
        <taxon>Agaricales</taxon>
        <taxon>Agaricales incertae sedis</taxon>
        <taxon>Dendrothele</taxon>
    </lineage>
</organism>
<dbReference type="InterPro" id="IPR002772">
    <property type="entry name" value="Glyco_hydro_3_C"/>
</dbReference>
<dbReference type="AlphaFoldDB" id="A0A4S8LRE2"/>
<dbReference type="FunFam" id="3.20.20.300:FF:000002">
    <property type="entry name" value="Probable beta-glucosidase"/>
    <property type="match status" value="1"/>
</dbReference>
<dbReference type="OrthoDB" id="416222at2759"/>
<dbReference type="PANTHER" id="PTHR42715:SF2">
    <property type="entry name" value="BETA-GLUCOSIDASE F-RELATED"/>
    <property type="match status" value="1"/>
</dbReference>
<dbReference type="Gene3D" id="3.40.50.1700">
    <property type="entry name" value="Glycoside hydrolase family 3 C-terminal domain"/>
    <property type="match status" value="1"/>
</dbReference>
<dbReference type="SUPFAM" id="SSF51445">
    <property type="entry name" value="(Trans)glycosidases"/>
    <property type="match status" value="1"/>
</dbReference>
<evidence type="ECO:0000256" key="2">
    <source>
        <dbReference type="ARBA" id="ARBA00004987"/>
    </source>
</evidence>
<keyword evidence="9" id="KW-0326">Glycosidase</keyword>
<reference evidence="12 13" key="1">
    <citation type="journal article" date="2019" name="Nat. Ecol. Evol.">
        <title>Megaphylogeny resolves global patterns of mushroom evolution.</title>
        <authorList>
            <person name="Varga T."/>
            <person name="Krizsan K."/>
            <person name="Foldi C."/>
            <person name="Dima B."/>
            <person name="Sanchez-Garcia M."/>
            <person name="Sanchez-Ramirez S."/>
            <person name="Szollosi G.J."/>
            <person name="Szarkandi J.G."/>
            <person name="Papp V."/>
            <person name="Albert L."/>
            <person name="Andreopoulos W."/>
            <person name="Angelini C."/>
            <person name="Antonin V."/>
            <person name="Barry K.W."/>
            <person name="Bougher N.L."/>
            <person name="Buchanan P."/>
            <person name="Buyck B."/>
            <person name="Bense V."/>
            <person name="Catcheside P."/>
            <person name="Chovatia M."/>
            <person name="Cooper J."/>
            <person name="Damon W."/>
            <person name="Desjardin D."/>
            <person name="Finy P."/>
            <person name="Geml J."/>
            <person name="Haridas S."/>
            <person name="Hughes K."/>
            <person name="Justo A."/>
            <person name="Karasinski D."/>
            <person name="Kautmanova I."/>
            <person name="Kiss B."/>
            <person name="Kocsube S."/>
            <person name="Kotiranta H."/>
            <person name="LaButti K.M."/>
            <person name="Lechner B.E."/>
            <person name="Liimatainen K."/>
            <person name="Lipzen A."/>
            <person name="Lukacs Z."/>
            <person name="Mihaltcheva S."/>
            <person name="Morgado L.N."/>
            <person name="Niskanen T."/>
            <person name="Noordeloos M.E."/>
            <person name="Ohm R.A."/>
            <person name="Ortiz-Santana B."/>
            <person name="Ovrebo C."/>
            <person name="Racz N."/>
            <person name="Riley R."/>
            <person name="Savchenko A."/>
            <person name="Shiryaev A."/>
            <person name="Soop K."/>
            <person name="Spirin V."/>
            <person name="Szebenyi C."/>
            <person name="Tomsovsky M."/>
            <person name="Tulloss R.E."/>
            <person name="Uehling J."/>
            <person name="Grigoriev I.V."/>
            <person name="Vagvolgyi C."/>
            <person name="Papp T."/>
            <person name="Martin F.M."/>
            <person name="Miettinen O."/>
            <person name="Hibbett D.S."/>
            <person name="Nagy L.G."/>
        </authorList>
    </citation>
    <scope>NUCLEOTIDE SEQUENCE [LARGE SCALE GENOMIC DNA]</scope>
    <source>
        <strain evidence="12 13">CBS 962.96</strain>
    </source>
</reference>
<dbReference type="EC" id="3.2.1.21" evidence="4"/>
<dbReference type="Proteomes" id="UP000297245">
    <property type="component" value="Unassembled WGS sequence"/>
</dbReference>
<dbReference type="InterPro" id="IPR001764">
    <property type="entry name" value="Glyco_hydro_3_N"/>
</dbReference>
<evidence type="ECO:0000256" key="8">
    <source>
        <dbReference type="ARBA" id="ARBA00023277"/>
    </source>
</evidence>
<dbReference type="Gene3D" id="2.60.40.10">
    <property type="entry name" value="Immunoglobulins"/>
    <property type="match status" value="1"/>
</dbReference>
<keyword evidence="5 12" id="KW-0378">Hydrolase</keyword>
<dbReference type="InterPro" id="IPR036962">
    <property type="entry name" value="Glyco_hydro_3_N_sf"/>
</dbReference>
<dbReference type="Pfam" id="PF01915">
    <property type="entry name" value="Glyco_hydro_3_C"/>
    <property type="match status" value="1"/>
</dbReference>
<dbReference type="PRINTS" id="PR00133">
    <property type="entry name" value="GLHYDRLASE3"/>
</dbReference>
<evidence type="ECO:0000259" key="11">
    <source>
        <dbReference type="SMART" id="SM01217"/>
    </source>
</evidence>
<dbReference type="EMBL" id="ML179306">
    <property type="protein sequence ID" value="THU91448.1"/>
    <property type="molecule type" value="Genomic_DNA"/>
</dbReference>
<feature type="domain" description="Fibronectin type III-like" evidence="11">
    <location>
        <begin position="629"/>
        <end position="702"/>
    </location>
</feature>
<dbReference type="InterPro" id="IPR026891">
    <property type="entry name" value="Fn3-like"/>
</dbReference>
<evidence type="ECO:0000313" key="13">
    <source>
        <dbReference type="Proteomes" id="UP000297245"/>
    </source>
</evidence>
<dbReference type="FunFam" id="3.40.50.1700:FF:000003">
    <property type="entry name" value="Probable beta-glucosidase"/>
    <property type="match status" value="1"/>
</dbReference>
<dbReference type="PANTHER" id="PTHR42715">
    <property type="entry name" value="BETA-GLUCOSIDASE"/>
    <property type="match status" value="1"/>
</dbReference>
<dbReference type="SMART" id="SM01217">
    <property type="entry name" value="Fn3_like"/>
    <property type="match status" value="1"/>
</dbReference>
<dbReference type="InterPro" id="IPR050288">
    <property type="entry name" value="Cellulose_deg_GH3"/>
</dbReference>
<dbReference type="SUPFAM" id="SSF52279">
    <property type="entry name" value="Beta-D-glucan exohydrolase, C-terminal domain"/>
    <property type="match status" value="1"/>
</dbReference>
<evidence type="ECO:0000256" key="7">
    <source>
        <dbReference type="ARBA" id="ARBA00023180"/>
    </source>
</evidence>
<evidence type="ECO:0000313" key="12">
    <source>
        <dbReference type="EMBL" id="THU91448.1"/>
    </source>
</evidence>
<dbReference type="InterPro" id="IPR017853">
    <property type="entry name" value="GH"/>
</dbReference>
<evidence type="ECO:0000256" key="10">
    <source>
        <dbReference type="ARBA" id="ARBA00023326"/>
    </source>
</evidence>
<keyword evidence="10" id="KW-0624">Polysaccharide degradation</keyword>
<dbReference type="GO" id="GO:0030245">
    <property type="term" value="P:cellulose catabolic process"/>
    <property type="evidence" value="ECO:0007669"/>
    <property type="project" value="UniProtKB-KW"/>
</dbReference>
<evidence type="ECO:0000256" key="4">
    <source>
        <dbReference type="ARBA" id="ARBA00012744"/>
    </source>
</evidence>
<comment type="pathway">
    <text evidence="2">Glycan metabolism; cellulose degradation.</text>
</comment>
<dbReference type="Pfam" id="PF00933">
    <property type="entry name" value="Glyco_hydro_3"/>
    <property type="match status" value="1"/>
</dbReference>
<evidence type="ECO:0000256" key="1">
    <source>
        <dbReference type="ARBA" id="ARBA00000448"/>
    </source>
</evidence>
<dbReference type="Gene3D" id="3.20.20.300">
    <property type="entry name" value="Glycoside hydrolase, family 3, N-terminal domain"/>
    <property type="match status" value="1"/>
</dbReference>
<evidence type="ECO:0000256" key="3">
    <source>
        <dbReference type="ARBA" id="ARBA00005336"/>
    </source>
</evidence>
<keyword evidence="7" id="KW-0325">Glycoprotein</keyword>
<evidence type="ECO:0000256" key="5">
    <source>
        <dbReference type="ARBA" id="ARBA00022801"/>
    </source>
</evidence>
<evidence type="ECO:0000256" key="6">
    <source>
        <dbReference type="ARBA" id="ARBA00023001"/>
    </source>
</evidence>
<evidence type="ECO:0000256" key="9">
    <source>
        <dbReference type="ARBA" id="ARBA00023295"/>
    </source>
</evidence>